<reference evidence="1 2" key="1">
    <citation type="submission" date="2017-08" db="EMBL/GenBank/DDBJ databases">
        <title>Virgibacillus indicus sp. nov. and Virgibacillus profoundi sp. nov, two moderately halophilic bacteria isolated from marine sediment by using the Microfluidic Streak Plate.</title>
        <authorList>
            <person name="Xu B."/>
            <person name="Hu B."/>
            <person name="Wang J."/>
            <person name="Zhu Y."/>
            <person name="Huang L."/>
            <person name="Du W."/>
            <person name="Huang Y."/>
        </authorList>
    </citation>
    <scope>NUCLEOTIDE SEQUENCE [LARGE SCALE GENOMIC DNA]</scope>
    <source>
        <strain evidence="1 2">IO3-P3-H5</strain>
    </source>
</reference>
<protein>
    <submittedName>
        <fullName evidence="1">Uncharacterized protein</fullName>
    </submittedName>
</protein>
<dbReference type="OrthoDB" id="2454482at2"/>
<evidence type="ECO:0000313" key="1">
    <source>
        <dbReference type="EMBL" id="PAV30534.1"/>
    </source>
</evidence>
<name>A0A2A2IH07_9BACI</name>
<dbReference type="AlphaFoldDB" id="A0A2A2IH07"/>
<gene>
    <name evidence="1" type="ORF">CIL05_05385</name>
</gene>
<comment type="caution">
    <text evidence="1">The sequence shown here is derived from an EMBL/GenBank/DDBJ whole genome shotgun (WGS) entry which is preliminary data.</text>
</comment>
<dbReference type="Proteomes" id="UP000218887">
    <property type="component" value="Unassembled WGS sequence"/>
</dbReference>
<organism evidence="1 2">
    <name type="scientific">Virgibacillus profundi</name>
    <dbReference type="NCBI Taxonomy" id="2024555"/>
    <lineage>
        <taxon>Bacteria</taxon>
        <taxon>Bacillati</taxon>
        <taxon>Bacillota</taxon>
        <taxon>Bacilli</taxon>
        <taxon>Bacillales</taxon>
        <taxon>Bacillaceae</taxon>
        <taxon>Virgibacillus</taxon>
    </lineage>
</organism>
<dbReference type="RefSeq" id="WP_095654501.1">
    <property type="nucleotide sequence ID" value="NZ_NPOA01000003.1"/>
</dbReference>
<dbReference type="EMBL" id="NPOA01000003">
    <property type="protein sequence ID" value="PAV30534.1"/>
    <property type="molecule type" value="Genomic_DNA"/>
</dbReference>
<sequence>MSRIYTDYLNETVLTIPDKFIDVKTGESQLISQGVQEQLEYHAENNTLIHLLLSALDEYLHPQTVQSAGSKEIMIELLEIKKMMQRGNLIKNEPRIDFLVNNKTPNSSELDLKDIEELLEAFGG</sequence>
<keyword evidence="2" id="KW-1185">Reference proteome</keyword>
<accession>A0A2A2IH07</accession>
<evidence type="ECO:0000313" key="2">
    <source>
        <dbReference type="Proteomes" id="UP000218887"/>
    </source>
</evidence>
<proteinExistence type="predicted"/>